<dbReference type="SUPFAM" id="SSF48208">
    <property type="entry name" value="Six-hairpin glycosidases"/>
    <property type="match status" value="1"/>
</dbReference>
<dbReference type="GO" id="GO:0004553">
    <property type="term" value="F:hydrolase activity, hydrolyzing O-glycosyl compounds"/>
    <property type="evidence" value="ECO:0007669"/>
    <property type="project" value="TreeGrafter"/>
</dbReference>
<dbReference type="InterPro" id="IPR012341">
    <property type="entry name" value="6hp_glycosidase-like_sf"/>
</dbReference>
<dbReference type="Pfam" id="PF03632">
    <property type="entry name" value="Glyco_hydro_65m"/>
    <property type="match status" value="1"/>
</dbReference>
<protein>
    <submittedName>
        <fullName evidence="9">Trehalose and maltose hydrolase (Possible phosphorylase)</fullName>
    </submittedName>
</protein>
<feature type="binding site" evidence="5">
    <location>
        <begin position="354"/>
        <end position="355"/>
    </location>
    <ligand>
        <name>substrate</name>
    </ligand>
</feature>
<dbReference type="InterPro" id="IPR008928">
    <property type="entry name" value="6-hairpin_glycosidase_sf"/>
</dbReference>
<evidence type="ECO:0000259" key="8">
    <source>
        <dbReference type="Pfam" id="PF03636"/>
    </source>
</evidence>
<feature type="domain" description="Glycoside hydrolase family 65 N-terminal" evidence="8">
    <location>
        <begin position="8"/>
        <end position="263"/>
    </location>
</feature>
<dbReference type="InterPro" id="IPR017045">
    <property type="entry name" value="Malt_Pase/Glycosyl_Hdrlase"/>
</dbReference>
<dbReference type="Gene3D" id="1.50.10.10">
    <property type="match status" value="1"/>
</dbReference>
<accession>A0A1I3A0M0</accession>
<evidence type="ECO:0000259" key="7">
    <source>
        <dbReference type="Pfam" id="PF03633"/>
    </source>
</evidence>
<dbReference type="Pfam" id="PF03633">
    <property type="entry name" value="Glyco_hydro_65C"/>
    <property type="match status" value="1"/>
</dbReference>
<keyword evidence="2" id="KW-0328">Glycosyltransferase</keyword>
<dbReference type="FunFam" id="1.50.10.10:FF:000053">
    <property type="entry name" value="Putative glycosyl hydrolase"/>
    <property type="match status" value="1"/>
</dbReference>
<feature type="binding site" evidence="5">
    <location>
        <begin position="614"/>
        <end position="615"/>
    </location>
    <ligand>
        <name>substrate</name>
    </ligand>
</feature>
<evidence type="ECO:0000256" key="2">
    <source>
        <dbReference type="ARBA" id="ARBA00022676"/>
    </source>
</evidence>
<dbReference type="InterPro" id="IPR037018">
    <property type="entry name" value="GH65_N"/>
</dbReference>
<dbReference type="InterPro" id="IPR005195">
    <property type="entry name" value="Glyco_hydro_65_M"/>
</dbReference>
<dbReference type="AlphaFoldDB" id="A0A1I3A0M0"/>
<name>A0A1I3A0M0_9GAMM</name>
<dbReference type="InterPro" id="IPR005196">
    <property type="entry name" value="Glyco_hydro_65_N"/>
</dbReference>
<dbReference type="GO" id="GO:0005975">
    <property type="term" value="P:carbohydrate metabolic process"/>
    <property type="evidence" value="ECO:0007669"/>
    <property type="project" value="InterPro"/>
</dbReference>
<evidence type="ECO:0000313" key="9">
    <source>
        <dbReference type="EMBL" id="SFH43623.1"/>
    </source>
</evidence>
<evidence type="ECO:0000313" key="10">
    <source>
        <dbReference type="Proteomes" id="UP000199040"/>
    </source>
</evidence>
<evidence type="ECO:0000259" key="6">
    <source>
        <dbReference type="Pfam" id="PF03632"/>
    </source>
</evidence>
<proteinExistence type="inferred from homology"/>
<evidence type="ECO:0000256" key="5">
    <source>
        <dbReference type="PIRSR" id="PIRSR036289-51"/>
    </source>
</evidence>
<dbReference type="GO" id="GO:0016757">
    <property type="term" value="F:glycosyltransferase activity"/>
    <property type="evidence" value="ECO:0007669"/>
    <property type="project" value="UniProtKB-KW"/>
</dbReference>
<evidence type="ECO:0000256" key="3">
    <source>
        <dbReference type="ARBA" id="ARBA00022679"/>
    </source>
</evidence>
<gene>
    <name evidence="9" type="ORF">SAMN04487959_10461</name>
</gene>
<feature type="domain" description="Glycoside hydrolase family 65 C-terminal" evidence="7">
    <location>
        <begin position="723"/>
        <end position="770"/>
    </location>
</feature>
<dbReference type="EMBL" id="FOPY01000004">
    <property type="protein sequence ID" value="SFH43623.1"/>
    <property type="molecule type" value="Genomic_DNA"/>
</dbReference>
<dbReference type="PIRSF" id="PIRSF036289">
    <property type="entry name" value="Glycosyl_hydrolase_malt_phosph"/>
    <property type="match status" value="1"/>
</dbReference>
<sequence length="810" mass="92144">MSEWTLEYHGFDPAQEGLREALCTLGNGYFATRGAAGEAEAGEFHYPGAYLAGGYNRLSTEIAGRVVENEDLVNLPNWLCLTFRPEGGDWFNLMAVELLDYRQCLDIESGVLKRQLFFRDHQGRETTLITQRLVHMAQPHLGAIEWRIRPENWAGRITVRSALDGRVINAGVARYRQLASTHLAPLSADAPGDDTICLQVETRQSKLRIAQAARTRLRVAGQEIEGKRQPVEEAGYIAQEMTFELAAGGEAVVEKIVALHTSRDRAIAEPGFAACQAVARAGAFDELLDSHRRAWQHLWQRCDIGLDGGGRVQMILRLHIFHLLQTVSPHSVDLDVGVPARGLHGEAYRGHIFWDELFIFPFLNYRIPEITRALLRYRYRRLDEARHLARQAGYRGAMYPWQSGSDGREESQQVHLNPKSGRWIPDNSSLQRHVNAAVAYNVWRYYEVTEDREFLAYYGAEMLFEIARFWASAASWNAQRKRYDIRGVMGPDEFHDRYPDAQAPGLDNNTYTNVMAAWVLGRAVNVYDLIGERRRGELNDALALSDREVSQWMSIGQQLFVPFHADGVPSQFEGYEGLQEFDWAGYRERYGDIHRLDRLLEAEGDTVNRYKASKQADVLMLFYLFSAEELGDIFAQLGYPFSGELIPRTIDYYQQRTSHGSTLSRVVTSWVLARADRLQAWELFQQVLQSDIEDSQGGTTPEGIHLGAMAGSVDLIQRGHTGLEIRDGMLRLNPCLPEALGGLHLRLRYRGCWLELDLEGDRLTLTAPESWVGPERVMFRDEIHPFGAGQRLELHYSEEERCWQPNRDCP</sequence>
<dbReference type="STRING" id="442341.SAMN04487959_10461"/>
<evidence type="ECO:0000256" key="4">
    <source>
        <dbReference type="PIRSR" id="PIRSR036289-50"/>
    </source>
</evidence>
<dbReference type="GO" id="GO:0030246">
    <property type="term" value="F:carbohydrate binding"/>
    <property type="evidence" value="ECO:0007669"/>
    <property type="project" value="InterPro"/>
</dbReference>
<dbReference type="RefSeq" id="WP_092844457.1">
    <property type="nucleotide sequence ID" value="NZ_FOPY01000004.1"/>
</dbReference>
<keyword evidence="10" id="KW-1185">Reference proteome</keyword>
<dbReference type="Gene3D" id="2.60.420.10">
    <property type="entry name" value="Maltose phosphorylase, domain 3"/>
    <property type="match status" value="1"/>
</dbReference>
<dbReference type="SUPFAM" id="SSF74650">
    <property type="entry name" value="Galactose mutarotase-like"/>
    <property type="match status" value="1"/>
</dbReference>
<evidence type="ECO:0000256" key="1">
    <source>
        <dbReference type="ARBA" id="ARBA00006768"/>
    </source>
</evidence>
<dbReference type="InterPro" id="IPR011013">
    <property type="entry name" value="Gal_mutarotase_sf_dom"/>
</dbReference>
<feature type="active site" description="Proton donor" evidence="4">
    <location>
        <position position="493"/>
    </location>
</feature>
<dbReference type="Gene3D" id="2.70.98.40">
    <property type="entry name" value="Glycoside hydrolase, family 65, N-terminal domain"/>
    <property type="match status" value="1"/>
</dbReference>
<dbReference type="PANTHER" id="PTHR11051">
    <property type="entry name" value="GLYCOSYL HYDROLASE-RELATED"/>
    <property type="match status" value="1"/>
</dbReference>
<comment type="similarity">
    <text evidence="1">Belongs to the glycosyl hydrolase 65 family.</text>
</comment>
<keyword evidence="3" id="KW-0808">Transferase</keyword>
<dbReference type="InterPro" id="IPR005194">
    <property type="entry name" value="Glyco_hydro_65_C"/>
</dbReference>
<dbReference type="PANTHER" id="PTHR11051:SF8">
    <property type="entry name" value="PROTEIN-GLUCOSYLGALACTOSYLHYDROXYLYSINE GLUCOSIDASE"/>
    <property type="match status" value="1"/>
</dbReference>
<feature type="domain" description="Glycoside hydrolase family 65 central catalytic" evidence="6">
    <location>
        <begin position="317"/>
        <end position="713"/>
    </location>
</feature>
<dbReference type="Pfam" id="PF03636">
    <property type="entry name" value="Glyco_hydro_65N"/>
    <property type="match status" value="1"/>
</dbReference>
<keyword evidence="9" id="KW-0378">Hydrolase</keyword>
<dbReference type="Proteomes" id="UP000199040">
    <property type="component" value="Unassembled WGS sequence"/>
</dbReference>
<reference evidence="9 10" key="1">
    <citation type="submission" date="2016-10" db="EMBL/GenBank/DDBJ databases">
        <authorList>
            <person name="de Groot N.N."/>
        </authorList>
    </citation>
    <scope>NUCLEOTIDE SEQUENCE [LARGE SCALE GENOMIC DNA]</scope>
    <source>
        <strain evidence="9 10">CGMCC 1.6848</strain>
    </source>
</reference>
<organism evidence="9 10">
    <name type="scientific">Modicisalibacter xianhensis</name>
    <dbReference type="NCBI Taxonomy" id="442341"/>
    <lineage>
        <taxon>Bacteria</taxon>
        <taxon>Pseudomonadati</taxon>
        <taxon>Pseudomonadota</taxon>
        <taxon>Gammaproteobacteria</taxon>
        <taxon>Oceanospirillales</taxon>
        <taxon>Halomonadaceae</taxon>
        <taxon>Modicisalibacter</taxon>
    </lineage>
</organism>